<feature type="region of interest" description="Disordered" evidence="1">
    <location>
        <begin position="156"/>
        <end position="273"/>
    </location>
</feature>
<feature type="compositionally biased region" description="Polar residues" evidence="1">
    <location>
        <begin position="189"/>
        <end position="201"/>
    </location>
</feature>
<sequence>MSDSLANFGCLDELTQVIYQGVYKFVVLSTVANDKWNIYLGLSGSEGRWWRGYWTEKDVQMIFGPKTSDKLLETFAENLAQAFIQGEICISDWSTEKGANIKFTLGPTSKKPMHVDLVEMTPEEAAAHATNVFIEIALQAQSRKCRLFPSSSDIQDVSIDLPPLPRSTSAVPSKRKEPSSELPARSEVRPTSTAGGSSNAKPVSKEAKAAEEEIKALKAQLQKAKQAVPAGSKTAAATTVPPSVRPHKGASLANPNKKARKYQAVQFGSDDEE</sequence>
<dbReference type="EMBL" id="JAACJL010000015">
    <property type="protein sequence ID" value="KAF4620980.1"/>
    <property type="molecule type" value="Genomic_DNA"/>
</dbReference>
<evidence type="ECO:0000313" key="3">
    <source>
        <dbReference type="Proteomes" id="UP000521872"/>
    </source>
</evidence>
<comment type="caution">
    <text evidence="2">The sequence shown here is derived from an EMBL/GenBank/DDBJ whole genome shotgun (WGS) entry which is preliminary data.</text>
</comment>
<feature type="compositionally biased region" description="Basic and acidic residues" evidence="1">
    <location>
        <begin position="203"/>
        <end position="216"/>
    </location>
</feature>
<feature type="compositionally biased region" description="Low complexity" evidence="1">
    <location>
        <begin position="217"/>
        <end position="227"/>
    </location>
</feature>
<protein>
    <submittedName>
        <fullName evidence="2">Uncharacterized protein</fullName>
    </submittedName>
</protein>
<reference evidence="2 3" key="1">
    <citation type="submission" date="2019-12" db="EMBL/GenBank/DDBJ databases">
        <authorList>
            <person name="Floudas D."/>
            <person name="Bentzer J."/>
            <person name="Ahren D."/>
            <person name="Johansson T."/>
            <person name="Persson P."/>
            <person name="Tunlid A."/>
        </authorList>
    </citation>
    <scope>NUCLEOTIDE SEQUENCE [LARGE SCALE GENOMIC DNA]</scope>
    <source>
        <strain evidence="2 3">CBS 102.39</strain>
    </source>
</reference>
<gene>
    <name evidence="2" type="ORF">D9613_000343</name>
</gene>
<accession>A0A8H4R2E7</accession>
<evidence type="ECO:0000313" key="2">
    <source>
        <dbReference type="EMBL" id="KAF4620980.1"/>
    </source>
</evidence>
<feature type="compositionally biased region" description="Basic and acidic residues" evidence="1">
    <location>
        <begin position="174"/>
        <end position="188"/>
    </location>
</feature>
<name>A0A8H4R2E7_9AGAR</name>
<dbReference type="Proteomes" id="UP000521872">
    <property type="component" value="Unassembled WGS sequence"/>
</dbReference>
<organism evidence="2 3">
    <name type="scientific">Agrocybe pediades</name>
    <dbReference type="NCBI Taxonomy" id="84607"/>
    <lineage>
        <taxon>Eukaryota</taxon>
        <taxon>Fungi</taxon>
        <taxon>Dikarya</taxon>
        <taxon>Basidiomycota</taxon>
        <taxon>Agaricomycotina</taxon>
        <taxon>Agaricomycetes</taxon>
        <taxon>Agaricomycetidae</taxon>
        <taxon>Agaricales</taxon>
        <taxon>Agaricineae</taxon>
        <taxon>Strophariaceae</taxon>
        <taxon>Agrocybe</taxon>
    </lineage>
</organism>
<proteinExistence type="predicted"/>
<dbReference type="AlphaFoldDB" id="A0A8H4R2E7"/>
<keyword evidence="3" id="KW-1185">Reference proteome</keyword>
<evidence type="ECO:0000256" key="1">
    <source>
        <dbReference type="SAM" id="MobiDB-lite"/>
    </source>
</evidence>